<sequence length="459" mass="49541">MSFPTSTTILIVGAGPTGLATALSLIHYGCRDFVIVDAVLQGENTSRAIVIHAATLEALDIIGCGHELVESGFKAHSVSICTPTAELVRGNITYLQKYTPHPYVLFVPQISTEQILGEKLRQLGVHVYRPKKVAFLKRNSQDPSITDVAFDDGSVLEAKYVIGADGARSTVRAAAGIGFADPDGEVAADHNLAQMVLADITFKGADNSNGMLNIVLSPDNIFLCLPLPASSNKTLARHGEDITGRVFRVVCGVPLREGAPPSSPSKEYLQILVNRFGQTKMSSDPSVNPNPVEIDQVLWSTRFRTHSAIADRTFARLGPDEDEESTQTAKEGGILFLIGDAAHIHSPAGGQGMNLGIRDAVFLGEAITKHIQMSASPTPGADVDAILRDFAATRHQRALEVIRYTKDILNVGGAKYDTRLFGFLPISPATVRDWVAWTLGKIPFVQERIVWQLSGLGRR</sequence>
<reference evidence="1" key="1">
    <citation type="journal article" date="2021" name="New Phytol.">
        <title>Evolutionary innovations through gain and loss of genes in the ectomycorrhizal Boletales.</title>
        <authorList>
            <person name="Wu G."/>
            <person name="Miyauchi S."/>
            <person name="Morin E."/>
            <person name="Kuo A."/>
            <person name="Drula E."/>
            <person name="Varga T."/>
            <person name="Kohler A."/>
            <person name="Feng B."/>
            <person name="Cao Y."/>
            <person name="Lipzen A."/>
            <person name="Daum C."/>
            <person name="Hundley H."/>
            <person name="Pangilinan J."/>
            <person name="Johnson J."/>
            <person name="Barry K."/>
            <person name="LaButti K."/>
            <person name="Ng V."/>
            <person name="Ahrendt S."/>
            <person name="Min B."/>
            <person name="Choi I.G."/>
            <person name="Park H."/>
            <person name="Plett J.M."/>
            <person name="Magnuson J."/>
            <person name="Spatafora J.W."/>
            <person name="Nagy L.G."/>
            <person name="Henrissat B."/>
            <person name="Grigoriev I.V."/>
            <person name="Yang Z.L."/>
            <person name="Xu J."/>
            <person name="Martin F.M."/>
        </authorList>
    </citation>
    <scope>NUCLEOTIDE SEQUENCE</scope>
    <source>
        <strain evidence="1">ATCC 28755</strain>
    </source>
</reference>
<organism evidence="1 2">
    <name type="scientific">Hygrophoropsis aurantiaca</name>
    <dbReference type="NCBI Taxonomy" id="72124"/>
    <lineage>
        <taxon>Eukaryota</taxon>
        <taxon>Fungi</taxon>
        <taxon>Dikarya</taxon>
        <taxon>Basidiomycota</taxon>
        <taxon>Agaricomycotina</taxon>
        <taxon>Agaricomycetes</taxon>
        <taxon>Agaricomycetidae</taxon>
        <taxon>Boletales</taxon>
        <taxon>Coniophorineae</taxon>
        <taxon>Hygrophoropsidaceae</taxon>
        <taxon>Hygrophoropsis</taxon>
    </lineage>
</organism>
<gene>
    <name evidence="1" type="ORF">BJ138DRAFT_1142299</name>
</gene>
<evidence type="ECO:0000313" key="1">
    <source>
        <dbReference type="EMBL" id="KAH7915231.1"/>
    </source>
</evidence>
<protein>
    <submittedName>
        <fullName evidence="1">Uncharacterized protein</fullName>
    </submittedName>
</protein>
<evidence type="ECO:0000313" key="2">
    <source>
        <dbReference type="Proteomes" id="UP000790377"/>
    </source>
</evidence>
<dbReference type="Proteomes" id="UP000790377">
    <property type="component" value="Unassembled WGS sequence"/>
</dbReference>
<proteinExistence type="predicted"/>
<comment type="caution">
    <text evidence="1">The sequence shown here is derived from an EMBL/GenBank/DDBJ whole genome shotgun (WGS) entry which is preliminary data.</text>
</comment>
<keyword evidence="2" id="KW-1185">Reference proteome</keyword>
<dbReference type="EMBL" id="MU267603">
    <property type="protein sequence ID" value="KAH7915231.1"/>
    <property type="molecule type" value="Genomic_DNA"/>
</dbReference>
<name>A0ACB8ANW1_9AGAM</name>
<accession>A0ACB8ANW1</accession>